<protein>
    <submittedName>
        <fullName evidence="1">Uncharacterized protein</fullName>
    </submittedName>
</protein>
<dbReference type="OrthoDB" id="1920481at2759"/>
<sequence length="289" mass="31671">MKKPTGNLASDHIDLEVERRIATSKAITDAEVEHLLTRLRLLQSGFNSEQLQAPAIQFFKENMPNLIFKINEKDERFELKWKDKDGNLSVSYSAERNMHESLLQQMSKAYPDFAPGLPQGGGFDYSSQAVNTMNLLGAADFQIPDFVMEGPSESQMLGLQNAFQTPGGEQAYSQRLSVGMTPKTLRLPKPGEMLLSVRGSPLGVYKEDGMEAINVTKAALFDFIDALTVSALNCSSDRAFSGSSDQSPSGRLLGIEPPRHCAVIRRSSSAEMAGCRGNPDPIDSMVVLH</sequence>
<reference evidence="1 2" key="1">
    <citation type="submission" date="2020-10" db="EMBL/GenBank/DDBJ databases">
        <title>The Coptis chinensis genome and diversification of protoberbering-type alkaloids.</title>
        <authorList>
            <person name="Wang B."/>
            <person name="Shu S."/>
            <person name="Song C."/>
            <person name="Liu Y."/>
        </authorList>
    </citation>
    <scope>NUCLEOTIDE SEQUENCE [LARGE SCALE GENOMIC DNA]</scope>
    <source>
        <strain evidence="1">HL-2020</strain>
        <tissue evidence="1">Leaf</tissue>
    </source>
</reference>
<dbReference type="EMBL" id="JADFTS010000002">
    <property type="protein sequence ID" value="KAF9621590.1"/>
    <property type="molecule type" value="Genomic_DNA"/>
</dbReference>
<organism evidence="1 2">
    <name type="scientific">Coptis chinensis</name>
    <dbReference type="NCBI Taxonomy" id="261450"/>
    <lineage>
        <taxon>Eukaryota</taxon>
        <taxon>Viridiplantae</taxon>
        <taxon>Streptophyta</taxon>
        <taxon>Embryophyta</taxon>
        <taxon>Tracheophyta</taxon>
        <taxon>Spermatophyta</taxon>
        <taxon>Magnoliopsida</taxon>
        <taxon>Ranunculales</taxon>
        <taxon>Ranunculaceae</taxon>
        <taxon>Coptidoideae</taxon>
        <taxon>Coptis</taxon>
    </lineage>
</organism>
<name>A0A835IMB1_9MAGN</name>
<gene>
    <name evidence="1" type="ORF">IFM89_023164</name>
</gene>
<proteinExistence type="predicted"/>
<accession>A0A835IMB1</accession>
<dbReference type="PANTHER" id="PTHR37248">
    <property type="entry name" value="TRANSLATION INITIATION FACTOR"/>
    <property type="match status" value="1"/>
</dbReference>
<evidence type="ECO:0000313" key="2">
    <source>
        <dbReference type="Proteomes" id="UP000631114"/>
    </source>
</evidence>
<keyword evidence="2" id="KW-1185">Reference proteome</keyword>
<dbReference type="Proteomes" id="UP000631114">
    <property type="component" value="Unassembled WGS sequence"/>
</dbReference>
<dbReference type="PANTHER" id="PTHR37248:SF1">
    <property type="entry name" value="TRANSLATION INITIATION FACTOR"/>
    <property type="match status" value="1"/>
</dbReference>
<dbReference type="AlphaFoldDB" id="A0A835IMB1"/>
<comment type="caution">
    <text evidence="1">The sequence shown here is derived from an EMBL/GenBank/DDBJ whole genome shotgun (WGS) entry which is preliminary data.</text>
</comment>
<evidence type="ECO:0000313" key="1">
    <source>
        <dbReference type="EMBL" id="KAF9621590.1"/>
    </source>
</evidence>